<name>A0A8X6QW25_NEPPI</name>
<dbReference type="EMBL" id="BMAW01051290">
    <property type="protein sequence ID" value="GFS79585.1"/>
    <property type="molecule type" value="Genomic_DNA"/>
</dbReference>
<feature type="non-terminal residue" evidence="5">
    <location>
        <position position="151"/>
    </location>
</feature>
<dbReference type="OrthoDB" id="118550at2759"/>
<feature type="region of interest" description="Disordered" evidence="1">
    <location>
        <begin position="95"/>
        <end position="114"/>
    </location>
</feature>
<dbReference type="EMBL" id="BMAW01130313">
    <property type="protein sequence ID" value="GFU34550.1"/>
    <property type="molecule type" value="Genomic_DNA"/>
</dbReference>
<organism evidence="5 6">
    <name type="scientific">Nephila pilipes</name>
    <name type="common">Giant wood spider</name>
    <name type="synonym">Nephila maculata</name>
    <dbReference type="NCBI Taxonomy" id="299642"/>
    <lineage>
        <taxon>Eukaryota</taxon>
        <taxon>Metazoa</taxon>
        <taxon>Ecdysozoa</taxon>
        <taxon>Arthropoda</taxon>
        <taxon>Chelicerata</taxon>
        <taxon>Arachnida</taxon>
        <taxon>Araneae</taxon>
        <taxon>Araneomorphae</taxon>
        <taxon>Entelegynae</taxon>
        <taxon>Araneoidea</taxon>
        <taxon>Nephilidae</taxon>
        <taxon>Nephila</taxon>
    </lineage>
</organism>
<dbReference type="AlphaFoldDB" id="A0A8X6QW25"/>
<evidence type="ECO:0000313" key="4">
    <source>
        <dbReference type="EMBL" id="GFU04326.1"/>
    </source>
</evidence>
<keyword evidence="6" id="KW-1185">Reference proteome</keyword>
<evidence type="ECO:0000313" key="5">
    <source>
        <dbReference type="EMBL" id="GFU34550.1"/>
    </source>
</evidence>
<sequence length="151" mass="16856">KPLKKSKPIHSTPYAKNVRSKSTNICSKASNLSILDISRVPIDSLSTFNIPSAIQFNGSGSSAYTTPYFSKFKTRSLPITNRFVKNVAVKKRKVQSYSKEKSSPGALKTKMPTKGTLKRKRWMLNALNEKNDGYEDDIFESGKFGALKAFQ</sequence>
<gene>
    <name evidence="5" type="primary">NCL1_33763</name>
    <name evidence="5" type="ORF">NPIL_139731</name>
    <name evidence="4" type="ORF">NPIL_269231</name>
    <name evidence="3" type="ORF">NPIL_405541</name>
    <name evidence="2" type="ORF">NPIL_523751</name>
</gene>
<evidence type="ECO:0000313" key="2">
    <source>
        <dbReference type="EMBL" id="GFS79585.1"/>
    </source>
</evidence>
<protein>
    <submittedName>
        <fullName evidence="5">Uncharacterized protein</fullName>
    </submittedName>
</protein>
<evidence type="ECO:0000313" key="3">
    <source>
        <dbReference type="EMBL" id="GFT74169.1"/>
    </source>
</evidence>
<evidence type="ECO:0000256" key="1">
    <source>
        <dbReference type="SAM" id="MobiDB-lite"/>
    </source>
</evidence>
<dbReference type="Proteomes" id="UP000887013">
    <property type="component" value="Unassembled WGS sequence"/>
</dbReference>
<comment type="caution">
    <text evidence="5">The sequence shown here is derived from an EMBL/GenBank/DDBJ whole genome shotgun (WGS) entry which is preliminary data.</text>
</comment>
<accession>A0A8X6QW25</accession>
<evidence type="ECO:0000313" key="6">
    <source>
        <dbReference type="Proteomes" id="UP000887013"/>
    </source>
</evidence>
<reference evidence="5" key="1">
    <citation type="submission" date="2020-08" db="EMBL/GenBank/DDBJ databases">
        <title>Multicomponent nature underlies the extraordinary mechanical properties of spider dragline silk.</title>
        <authorList>
            <person name="Kono N."/>
            <person name="Nakamura H."/>
            <person name="Mori M."/>
            <person name="Yoshida Y."/>
            <person name="Ohtoshi R."/>
            <person name="Malay A.D."/>
            <person name="Moran D.A.P."/>
            <person name="Tomita M."/>
            <person name="Numata K."/>
            <person name="Arakawa K."/>
        </authorList>
    </citation>
    <scope>NUCLEOTIDE SEQUENCE</scope>
</reference>
<dbReference type="EMBL" id="BMAW01070613">
    <property type="protein sequence ID" value="GFT74169.1"/>
    <property type="molecule type" value="Genomic_DNA"/>
</dbReference>
<dbReference type="EMBL" id="BMAW01027834">
    <property type="protein sequence ID" value="GFU04326.1"/>
    <property type="molecule type" value="Genomic_DNA"/>
</dbReference>
<proteinExistence type="predicted"/>
<feature type="non-terminal residue" evidence="5">
    <location>
        <position position="1"/>
    </location>
</feature>